<protein>
    <submittedName>
        <fullName evidence="2">Uncharacterized protein</fullName>
    </submittedName>
</protein>
<proteinExistence type="predicted"/>
<evidence type="ECO:0000313" key="2">
    <source>
        <dbReference type="EMBL" id="EFB26227.1"/>
    </source>
</evidence>
<sequence>MSLGLVTKVMLPGAKVLVSSVDLVTHCQLPLGQVKPGDVSIGITSELRYRQPPRSCYHRVDKNYNILVHLERLDVPPRAHDMGSLPQPMGLSKGQMELGVKATSERKERVQFRLRRGEESMRKSVESPRGRRKAHFKPVVKLEAERVEKPKPEDPQVSGEPGLEPSAPEQKPDPQTEPTVTFLFTLLSTAEPTESKDPEEDLETQECRFLDKEDWGPRQTSKEISHLQNDCMRLWELLSSIQADNRALGEKLQNLPTLSYESLRKEAKVLEEEVKAVLEGAQAVSDGAHLFPEGAQVFPEDAQALQEDAQAIQGVALFQQPLILSALPGTGMVQVSTPTLTPRPRERRTVGSTLRDPWRNRAPVPHWSLQSRGGLHNAQSLTGSHETANSIDFSAGQPWGRIRIPRTVGWEKKGYLEDCCPLPTVTPFPVTEALICTCLLSEAGNKRSPYKNKVD</sequence>
<dbReference type="EMBL" id="GL192492">
    <property type="protein sequence ID" value="EFB26227.1"/>
    <property type="molecule type" value="Genomic_DNA"/>
</dbReference>
<feature type="compositionally biased region" description="Basic and acidic residues" evidence="1">
    <location>
        <begin position="140"/>
        <end position="154"/>
    </location>
</feature>
<dbReference type="InParanoid" id="D2H4R5"/>
<reference evidence="2" key="1">
    <citation type="journal article" date="2009" name="Nature">
        <title>The sequence and de novo assembly of the giant panda genome.</title>
        <authorList>
            <person name="Li R."/>
            <person name="Fan W."/>
            <person name="Tian G."/>
            <person name="Zhu H."/>
            <person name="He L."/>
            <person name="Cai J."/>
            <person name="Huang Q."/>
            <person name="Li J."/>
            <person name="Wang J."/>
        </authorList>
    </citation>
    <scope>NUCLEOTIDE SEQUENCE</scope>
</reference>
<dbReference type="AlphaFoldDB" id="D2H4R5"/>
<evidence type="ECO:0000256" key="1">
    <source>
        <dbReference type="SAM" id="MobiDB-lite"/>
    </source>
</evidence>
<name>D2H4R5_AILME</name>
<organism evidence="2">
    <name type="scientific">Ailuropoda melanoleuca</name>
    <name type="common">Giant panda</name>
    <dbReference type="NCBI Taxonomy" id="9646"/>
    <lineage>
        <taxon>Eukaryota</taxon>
        <taxon>Metazoa</taxon>
        <taxon>Chordata</taxon>
        <taxon>Craniata</taxon>
        <taxon>Vertebrata</taxon>
        <taxon>Euteleostomi</taxon>
        <taxon>Mammalia</taxon>
        <taxon>Eutheria</taxon>
        <taxon>Laurasiatheria</taxon>
        <taxon>Carnivora</taxon>
        <taxon>Caniformia</taxon>
        <taxon>Ursidae</taxon>
        <taxon>Ailuropoda</taxon>
    </lineage>
</organism>
<feature type="region of interest" description="Disordered" evidence="1">
    <location>
        <begin position="113"/>
        <end position="177"/>
    </location>
</feature>
<feature type="compositionally biased region" description="Basic and acidic residues" evidence="1">
    <location>
        <begin position="113"/>
        <end position="129"/>
    </location>
</feature>
<accession>D2H4R5</accession>
<gene>
    <name evidence="2" type="ORF">PANDA_004819</name>
</gene>
<dbReference type="Gene3D" id="3.30.590.10">
    <property type="entry name" value="Glutamine synthetase/guanido kinase, catalytic domain"/>
    <property type="match status" value="1"/>
</dbReference>